<feature type="compositionally biased region" description="Basic and acidic residues" evidence="1">
    <location>
        <begin position="370"/>
        <end position="385"/>
    </location>
</feature>
<accession>A0A135UFX6</accession>
<proteinExistence type="predicted"/>
<name>A0A135UFX6_9PEZI</name>
<keyword evidence="3" id="KW-1185">Reference proteome</keyword>
<organism evidence="2 3">
    <name type="scientific">Colletotrichum salicis</name>
    <dbReference type="NCBI Taxonomy" id="1209931"/>
    <lineage>
        <taxon>Eukaryota</taxon>
        <taxon>Fungi</taxon>
        <taxon>Dikarya</taxon>
        <taxon>Ascomycota</taxon>
        <taxon>Pezizomycotina</taxon>
        <taxon>Sordariomycetes</taxon>
        <taxon>Hypocreomycetidae</taxon>
        <taxon>Glomerellales</taxon>
        <taxon>Glomerellaceae</taxon>
        <taxon>Colletotrichum</taxon>
        <taxon>Colletotrichum acutatum species complex</taxon>
    </lineage>
</organism>
<sequence>MVDLTLGRGIIYMPLFSQLLGTTPIDGEQDVLAVSSLSLPLWARLFTKEITILPCINAVTCRASAYDQQTDGPRPGETTTSIRPFHITPDSRHYMKETLPECIHLQTSEGIGGPLGWRNLPDVKNQECWKCITSTLRNPGPHPTDNIYIHALNVVDCELARIFNNGRMHETLVEMARDVGFDAHKCCDPSRSMVQIKIEPPRVPWQMNSADEHTIDDRAAITSRRFDLDKLNYAAVSELLLEQQALKEKREAPAARTTPNSAVGRYQGGSVGIGGGWHRHASPSSFGGPITEPKTSTKATAVDGNVRFRLQLNKPSSLTEESTVSRRMSSSRRPMTDLFDQAEPWMLNDPSSTLVINGVIVQQGQADGGVPKERTTAAARPESRSATRTPSRGGLSGFQNPFNKPPAEAPVNTQPTTEQQALRESSSALSGSQPHAL</sequence>
<dbReference type="AlphaFoldDB" id="A0A135UFX6"/>
<evidence type="ECO:0000313" key="3">
    <source>
        <dbReference type="Proteomes" id="UP000070121"/>
    </source>
</evidence>
<dbReference type="EMBL" id="JFFI01001527">
    <property type="protein sequence ID" value="KXH59291.1"/>
    <property type="molecule type" value="Genomic_DNA"/>
</dbReference>
<feature type="compositionally biased region" description="Polar residues" evidence="1">
    <location>
        <begin position="411"/>
        <end position="437"/>
    </location>
</feature>
<reference evidence="2 3" key="1">
    <citation type="submission" date="2014-02" db="EMBL/GenBank/DDBJ databases">
        <title>The genome sequence of Colletotrichum salicis CBS 607.94.</title>
        <authorList>
            <person name="Baroncelli R."/>
            <person name="Thon M.R."/>
        </authorList>
    </citation>
    <scope>NUCLEOTIDE SEQUENCE [LARGE SCALE GENOMIC DNA]</scope>
    <source>
        <strain evidence="2 3">CBS 607.94</strain>
    </source>
</reference>
<evidence type="ECO:0000256" key="1">
    <source>
        <dbReference type="SAM" id="MobiDB-lite"/>
    </source>
</evidence>
<comment type="caution">
    <text evidence="2">The sequence shown here is derived from an EMBL/GenBank/DDBJ whole genome shotgun (WGS) entry which is preliminary data.</text>
</comment>
<feature type="region of interest" description="Disordered" evidence="1">
    <location>
        <begin position="365"/>
        <end position="437"/>
    </location>
</feature>
<evidence type="ECO:0000313" key="2">
    <source>
        <dbReference type="EMBL" id="KXH59291.1"/>
    </source>
</evidence>
<feature type="region of interest" description="Disordered" evidence="1">
    <location>
        <begin position="313"/>
        <end position="333"/>
    </location>
</feature>
<feature type="compositionally biased region" description="Polar residues" evidence="1">
    <location>
        <begin position="313"/>
        <end position="322"/>
    </location>
</feature>
<gene>
    <name evidence="2" type="ORF">CSAL01_12994</name>
</gene>
<dbReference type="Proteomes" id="UP000070121">
    <property type="component" value="Unassembled WGS sequence"/>
</dbReference>
<protein>
    <submittedName>
        <fullName evidence="2">Uncharacterized protein</fullName>
    </submittedName>
</protein>
<feature type="non-terminal residue" evidence="2">
    <location>
        <position position="437"/>
    </location>
</feature>